<sequence>NDDNNLGLNDYNGILPDGVYGSDTRYDFCCRNDPYDESTKWPIELPNAKPFYLIKNSENCQAVAGMEFTEDTVRFSGGSQNGSAPYDPSLPERTTLSLCYYYPIQYGCNNVVTLDSSSPSVTIETPNYPSAYNPNQECNWLIKAPEGSRVNIFFEAFDIDGDELLNHTHVCEDYVEIRKSMLGQPGSRICGEQVRRSWMTEESTTWLKFRSDREVEKTGFRAVITYNTDDDIVPFYNPSTKGASYRGEMAYTQGYRPCKNWLSVKHCDVNPLDPEYFEKGLGDHFFCRNPNNLYRPWCYIDDFCTQDFCDIPNLGVCHDIYNDCSEQIANNSDTCSTVDGLRGCKKSCDYCSLRVEEKETIEAPSVVDPYAFTDSTLKPPYNDGDVIRYQCSFNGSTVFGFDDKMALTDGTWS</sequence>
<dbReference type="OrthoDB" id="6131366at2759"/>
<dbReference type="Pfam" id="PF00051">
    <property type="entry name" value="Kringle"/>
    <property type="match status" value="1"/>
</dbReference>
<feature type="non-terminal residue" evidence="5">
    <location>
        <position position="1"/>
    </location>
</feature>
<keyword evidence="6" id="KW-1185">Reference proteome</keyword>
<dbReference type="AlphaFoldDB" id="A0A8J1T621"/>
<protein>
    <submittedName>
        <fullName evidence="5">Uncharacterized protein</fullName>
    </submittedName>
</protein>
<dbReference type="InterPro" id="IPR018056">
    <property type="entry name" value="Kringle_CS"/>
</dbReference>
<reference evidence="5" key="1">
    <citation type="submission" date="2022-03" db="EMBL/GenBank/DDBJ databases">
        <authorList>
            <person name="Martin C."/>
        </authorList>
    </citation>
    <scope>NUCLEOTIDE SEQUENCE</scope>
</reference>
<dbReference type="CDD" id="cd00041">
    <property type="entry name" value="CUB"/>
    <property type="match status" value="1"/>
</dbReference>
<dbReference type="Pfam" id="PF00431">
    <property type="entry name" value="CUB"/>
    <property type="match status" value="1"/>
</dbReference>
<evidence type="ECO:0000256" key="2">
    <source>
        <dbReference type="ARBA" id="ARBA00022737"/>
    </source>
</evidence>
<keyword evidence="1 4" id="KW-0420">Kringle</keyword>
<dbReference type="InterPro" id="IPR031569">
    <property type="entry name" value="ApeC"/>
</dbReference>
<dbReference type="InterPro" id="IPR000001">
    <property type="entry name" value="Kringle"/>
</dbReference>
<dbReference type="InterPro" id="IPR000859">
    <property type="entry name" value="CUB_dom"/>
</dbReference>
<dbReference type="Proteomes" id="UP000749559">
    <property type="component" value="Unassembled WGS sequence"/>
</dbReference>
<dbReference type="PROSITE" id="PS00021">
    <property type="entry name" value="KRINGLE_1"/>
    <property type="match status" value="1"/>
</dbReference>
<dbReference type="EMBL" id="CAIIXF020000005">
    <property type="protein sequence ID" value="CAH1784171.1"/>
    <property type="molecule type" value="Genomic_DNA"/>
</dbReference>
<dbReference type="Gene3D" id="2.60.120.290">
    <property type="entry name" value="Spermadhesin, CUB domain"/>
    <property type="match status" value="1"/>
</dbReference>
<comment type="caution">
    <text evidence="4">Lacks conserved residue(s) required for the propagation of feature annotation.</text>
</comment>
<comment type="caution">
    <text evidence="5">The sequence shown here is derived from an EMBL/GenBank/DDBJ whole genome shotgun (WGS) entry which is preliminary data.</text>
</comment>
<evidence type="ECO:0000256" key="3">
    <source>
        <dbReference type="ARBA" id="ARBA00023157"/>
    </source>
</evidence>
<evidence type="ECO:0000313" key="5">
    <source>
        <dbReference type="EMBL" id="CAH1784171.1"/>
    </source>
</evidence>
<keyword evidence="2" id="KW-0677">Repeat</keyword>
<dbReference type="Gene3D" id="2.40.20.10">
    <property type="entry name" value="Plasminogen Kringle 4"/>
    <property type="match status" value="1"/>
</dbReference>
<feature type="non-terminal residue" evidence="5">
    <location>
        <position position="413"/>
    </location>
</feature>
<dbReference type="InterPro" id="IPR035914">
    <property type="entry name" value="Sperma_CUB_dom_sf"/>
</dbReference>
<dbReference type="SMART" id="SM00042">
    <property type="entry name" value="CUB"/>
    <property type="match status" value="1"/>
</dbReference>
<name>A0A8J1T621_OWEFU</name>
<dbReference type="PANTHER" id="PTHR24251">
    <property type="entry name" value="OVOCHYMASE-RELATED"/>
    <property type="match status" value="1"/>
</dbReference>
<evidence type="ECO:0000313" key="6">
    <source>
        <dbReference type="Proteomes" id="UP000749559"/>
    </source>
</evidence>
<organism evidence="5 6">
    <name type="scientific">Owenia fusiformis</name>
    <name type="common">Polychaete worm</name>
    <dbReference type="NCBI Taxonomy" id="6347"/>
    <lineage>
        <taxon>Eukaryota</taxon>
        <taxon>Metazoa</taxon>
        <taxon>Spiralia</taxon>
        <taxon>Lophotrochozoa</taxon>
        <taxon>Annelida</taxon>
        <taxon>Polychaeta</taxon>
        <taxon>Sedentaria</taxon>
        <taxon>Canalipalpata</taxon>
        <taxon>Sabellida</taxon>
        <taxon>Oweniida</taxon>
        <taxon>Oweniidae</taxon>
        <taxon>Owenia</taxon>
    </lineage>
</organism>
<dbReference type="Pfam" id="PF16977">
    <property type="entry name" value="ApeC"/>
    <property type="match status" value="1"/>
</dbReference>
<proteinExistence type="predicted"/>
<keyword evidence="3" id="KW-1015">Disulfide bond</keyword>
<dbReference type="SMART" id="SM00130">
    <property type="entry name" value="KR"/>
    <property type="match status" value="1"/>
</dbReference>
<dbReference type="PROSITE" id="PS50070">
    <property type="entry name" value="KRINGLE_2"/>
    <property type="match status" value="1"/>
</dbReference>
<gene>
    <name evidence="5" type="ORF">OFUS_LOCUS10415</name>
</gene>
<dbReference type="SUPFAM" id="SSF57440">
    <property type="entry name" value="Kringle-like"/>
    <property type="match status" value="1"/>
</dbReference>
<dbReference type="InterPro" id="IPR038178">
    <property type="entry name" value="Kringle_sf"/>
</dbReference>
<evidence type="ECO:0000256" key="4">
    <source>
        <dbReference type="PROSITE-ProRule" id="PRU00121"/>
    </source>
</evidence>
<accession>A0A8J1T621</accession>
<dbReference type="SUPFAM" id="SSF49854">
    <property type="entry name" value="Spermadhesin, CUB domain"/>
    <property type="match status" value="1"/>
</dbReference>
<dbReference type="PROSITE" id="PS01180">
    <property type="entry name" value="CUB"/>
    <property type="match status" value="1"/>
</dbReference>
<evidence type="ECO:0000256" key="1">
    <source>
        <dbReference type="ARBA" id="ARBA00022572"/>
    </source>
</evidence>
<dbReference type="InterPro" id="IPR013806">
    <property type="entry name" value="Kringle-like"/>
</dbReference>